<gene>
    <name evidence="4" type="ordered locus">Cphy_0451</name>
</gene>
<evidence type="ECO:0000256" key="1">
    <source>
        <dbReference type="SAM" id="MobiDB-lite"/>
    </source>
</evidence>
<feature type="region of interest" description="Disordered" evidence="1">
    <location>
        <begin position="569"/>
        <end position="661"/>
    </location>
</feature>
<dbReference type="AlphaFoldDB" id="A9KHH1"/>
<dbReference type="EMBL" id="CP000885">
    <property type="protein sequence ID" value="ABX40838.1"/>
    <property type="molecule type" value="Genomic_DNA"/>
</dbReference>
<reference evidence="5" key="1">
    <citation type="submission" date="2007-11" db="EMBL/GenBank/DDBJ databases">
        <title>Complete genome sequence of Clostridium phytofermentans ISDg.</title>
        <authorList>
            <person name="Leschine S.B."/>
            <person name="Warnick T.A."/>
            <person name="Blanchard J.L."/>
            <person name="Schnell D.J."/>
            <person name="Petit E.L."/>
            <person name="LaTouf W.G."/>
            <person name="Copeland A."/>
            <person name="Lucas S."/>
            <person name="Lapidus A."/>
            <person name="Barry K."/>
            <person name="Glavina del Rio T."/>
            <person name="Dalin E."/>
            <person name="Tice H."/>
            <person name="Pitluck S."/>
            <person name="Kiss H."/>
            <person name="Brettin T."/>
            <person name="Bruce D."/>
            <person name="Detter J.C."/>
            <person name="Han C."/>
            <person name="Kuske C."/>
            <person name="Schmutz J."/>
            <person name="Larimer F."/>
            <person name="Land M."/>
            <person name="Hauser L."/>
            <person name="Kyrpides N."/>
            <person name="Kim E.A."/>
            <person name="Richardson P."/>
        </authorList>
    </citation>
    <scope>NUCLEOTIDE SEQUENCE [LARGE SCALE GENOMIC DNA]</scope>
    <source>
        <strain evidence="5">ATCC 700394 / DSM 18823 / ISDg</strain>
    </source>
</reference>
<dbReference type="KEGG" id="cpy:Cphy_0451"/>
<name>A9KHH1_LACP7</name>
<feature type="chain" id="PRO_5002740208" evidence="3">
    <location>
        <begin position="22"/>
        <end position="682"/>
    </location>
</feature>
<evidence type="ECO:0000313" key="4">
    <source>
        <dbReference type="EMBL" id="ABX40838.1"/>
    </source>
</evidence>
<dbReference type="HOGENOM" id="CLU_403201_0_0_9"/>
<evidence type="ECO:0000256" key="3">
    <source>
        <dbReference type="SAM" id="SignalP"/>
    </source>
</evidence>
<evidence type="ECO:0000256" key="2">
    <source>
        <dbReference type="SAM" id="Phobius"/>
    </source>
</evidence>
<dbReference type="eggNOG" id="COG3266">
    <property type="taxonomic scope" value="Bacteria"/>
</dbReference>
<organism evidence="4 5">
    <name type="scientific">Lachnoclostridium phytofermentans (strain ATCC 700394 / DSM 18823 / ISDg)</name>
    <name type="common">Clostridium phytofermentans</name>
    <dbReference type="NCBI Taxonomy" id="357809"/>
    <lineage>
        <taxon>Bacteria</taxon>
        <taxon>Bacillati</taxon>
        <taxon>Bacillota</taxon>
        <taxon>Clostridia</taxon>
        <taxon>Lachnospirales</taxon>
        <taxon>Lachnospiraceae</taxon>
    </lineage>
</organism>
<feature type="signal peptide" evidence="3">
    <location>
        <begin position="1"/>
        <end position="21"/>
    </location>
</feature>
<sequence precursor="true">MKKIQLFLVSLFCMLVLSACGAEITTTTNLNKDGSGELIVTAVASSSDEKYLNGGYEALNQLLLEKAPEGLELSVVYDETNSNYTYSYKIGFQDANDYNNKIAALFGTQGLAEFSDTTDNLTHTTKYQDLTDKALFIDWALNAIDESGICSYASSEIYSWGYRYLNYNGEEVNYGYKDPSMKKTTTVGVLKVKCFSEYDIYSDATKTIEIYLNTSDLVGIEEEDILSYFRKFDQDVEYNATAGTIIYRFDSLEKINQFLLSVMNSDGETNITESPVKLSITDSSIFSFTFELEEYYNLGNLFKTLRMDTDYIDVYLSIPEDLAYGWYHFTSYKDASEVADAKYNFQGACYYDSSFNSSFKVNQSVTVKNIDVKCILENDMSGKLTTEFSFLPNGCNIDEAKCKEFYKDLGQELTYREQGDTVVVAFTKNFHKGESYIDKSNVIQLKESSLSNRKTKIYTLDHVFMLSGLVPMKDCEVNYKIMVPDSLKVTFLHSNDDILTGKKIEKIQKNGYYTESLSTYRGTVSVSVAIEKTNVLYYVIVIAIVVAAVAGVAITTVIIIKNKKGLKREAATTSDTAPTNEVAPTDEATPTNEVAPTDEATPTNEVAPTDEATPTNEVAPTDEATPTNEVSPTHEATTMNETATSNEAAPTKEAAVTSDTATTYETVIPNETVAAKDTANNP</sequence>
<dbReference type="Proteomes" id="UP000000370">
    <property type="component" value="Chromosome"/>
</dbReference>
<dbReference type="STRING" id="357809.Cphy_0451"/>
<keyword evidence="2" id="KW-0472">Membrane</keyword>
<evidence type="ECO:0000313" key="5">
    <source>
        <dbReference type="Proteomes" id="UP000000370"/>
    </source>
</evidence>
<dbReference type="RefSeq" id="WP_012198482.1">
    <property type="nucleotide sequence ID" value="NC_010001.1"/>
</dbReference>
<keyword evidence="2" id="KW-0812">Transmembrane</keyword>
<feature type="transmembrane region" description="Helical" evidence="2">
    <location>
        <begin position="535"/>
        <end position="560"/>
    </location>
</feature>
<keyword evidence="5" id="KW-1185">Reference proteome</keyword>
<proteinExistence type="predicted"/>
<protein>
    <submittedName>
        <fullName evidence="4">Uncharacterized protein</fullName>
    </submittedName>
</protein>
<dbReference type="OrthoDB" id="2017440at2"/>
<feature type="compositionally biased region" description="Polar residues" evidence="1">
    <location>
        <begin position="588"/>
        <end position="648"/>
    </location>
</feature>
<keyword evidence="3" id="KW-0732">Signal</keyword>
<keyword evidence="2" id="KW-1133">Transmembrane helix</keyword>
<accession>A9KHH1</accession>
<dbReference type="PROSITE" id="PS51257">
    <property type="entry name" value="PROKAR_LIPOPROTEIN"/>
    <property type="match status" value="1"/>
</dbReference>